<dbReference type="GO" id="GO:0005886">
    <property type="term" value="C:plasma membrane"/>
    <property type="evidence" value="ECO:0007669"/>
    <property type="project" value="UniProtKB-SubCell"/>
</dbReference>
<keyword evidence="4 9" id="KW-0812">Transmembrane</keyword>
<reference evidence="10" key="1">
    <citation type="submission" date="2021-02" db="EMBL/GenBank/DDBJ databases">
        <authorList>
            <person name="Nowell W R."/>
        </authorList>
    </citation>
    <scope>NUCLEOTIDE SEQUENCE</scope>
</reference>
<feature type="transmembrane region" description="Helical" evidence="9">
    <location>
        <begin position="31"/>
        <end position="49"/>
    </location>
</feature>
<organism evidence="10 11">
    <name type="scientific">Rotaria magnacalcarata</name>
    <dbReference type="NCBI Taxonomy" id="392030"/>
    <lineage>
        <taxon>Eukaryota</taxon>
        <taxon>Metazoa</taxon>
        <taxon>Spiralia</taxon>
        <taxon>Gnathifera</taxon>
        <taxon>Rotifera</taxon>
        <taxon>Eurotatoria</taxon>
        <taxon>Bdelloidea</taxon>
        <taxon>Philodinida</taxon>
        <taxon>Philodinidae</taxon>
        <taxon>Rotaria</taxon>
    </lineage>
</organism>
<dbReference type="InterPro" id="IPR000990">
    <property type="entry name" value="Innexin"/>
</dbReference>
<protein>
    <recommendedName>
        <fullName evidence="9">Innexin</fullName>
    </recommendedName>
</protein>
<dbReference type="Proteomes" id="UP000663824">
    <property type="component" value="Unassembled WGS sequence"/>
</dbReference>
<comment type="caution">
    <text evidence="10">The sequence shown here is derived from an EMBL/GenBank/DDBJ whole genome shotgun (WGS) entry which is preliminary data.</text>
</comment>
<feature type="transmembrane region" description="Helical" evidence="9">
    <location>
        <begin position="277"/>
        <end position="299"/>
    </location>
</feature>
<accession>A0A816M8Q0</accession>
<gene>
    <name evidence="9" type="primary">inx</name>
    <name evidence="10" type="ORF">MBJ925_LOCUS7220</name>
</gene>
<feature type="transmembrane region" description="Helical" evidence="9">
    <location>
        <begin position="101"/>
        <end position="118"/>
    </location>
</feature>
<keyword evidence="8 9" id="KW-0407">Ion channel</keyword>
<evidence type="ECO:0000256" key="8">
    <source>
        <dbReference type="ARBA" id="ARBA00023303"/>
    </source>
</evidence>
<dbReference type="AlphaFoldDB" id="A0A816M8Q0"/>
<evidence type="ECO:0000256" key="7">
    <source>
        <dbReference type="ARBA" id="ARBA00023136"/>
    </source>
</evidence>
<keyword evidence="5 9" id="KW-1133">Transmembrane helix</keyword>
<dbReference type="PANTHER" id="PTHR11893:SF36">
    <property type="entry name" value="INNEXIN-5"/>
    <property type="match status" value="1"/>
</dbReference>
<keyword evidence="3" id="KW-1003">Cell membrane</keyword>
<dbReference type="GO" id="GO:0005921">
    <property type="term" value="C:gap junction"/>
    <property type="evidence" value="ECO:0007669"/>
    <property type="project" value="UniProtKB-UniRule"/>
</dbReference>
<evidence type="ECO:0000256" key="3">
    <source>
        <dbReference type="ARBA" id="ARBA00022475"/>
    </source>
</evidence>
<comment type="function">
    <text evidence="9">Structural component of the gap junctions.</text>
</comment>
<dbReference type="PROSITE" id="PS51013">
    <property type="entry name" value="PANNEXIN"/>
    <property type="match status" value="1"/>
</dbReference>
<dbReference type="EMBL" id="CAJNRE010002471">
    <property type="protein sequence ID" value="CAF1979679.1"/>
    <property type="molecule type" value="Genomic_DNA"/>
</dbReference>
<evidence type="ECO:0000256" key="1">
    <source>
        <dbReference type="ARBA" id="ARBA00004651"/>
    </source>
</evidence>
<evidence type="ECO:0000313" key="11">
    <source>
        <dbReference type="Proteomes" id="UP000663824"/>
    </source>
</evidence>
<evidence type="ECO:0000256" key="4">
    <source>
        <dbReference type="ARBA" id="ARBA00022692"/>
    </source>
</evidence>
<proteinExistence type="inferred from homology"/>
<keyword evidence="6 9" id="KW-0406">Ion transport</keyword>
<evidence type="ECO:0000256" key="5">
    <source>
        <dbReference type="ARBA" id="ARBA00022989"/>
    </source>
</evidence>
<comment type="subcellular location">
    <subcellularLocation>
        <location evidence="1 9">Cell membrane</location>
        <topology evidence="1 9">Multi-pass membrane protein</topology>
    </subcellularLocation>
</comment>
<dbReference type="GO" id="GO:0005243">
    <property type="term" value="F:gap junction channel activity"/>
    <property type="evidence" value="ECO:0007669"/>
    <property type="project" value="TreeGrafter"/>
</dbReference>
<sequence>MDKIIISEDRYGRKLNRFEDDDLIDRLNSRYTVMALVMCIFIITGKAYVGDPINCWTPAQFSGTHNAYTNSICWLKGSYYLPTEEITIPDRSKPRLYHVSYYQWTPFILLGMGLFFLLPRVLWQAFARQGGVNIQRLVKTIKDQVETNKGVEQAQKTIKLYLDTQRATRGSTCCGIRCQNFYTTYTLTYFIIKLLYILNALCQFFLLNTFLSFHFTSYGPEALNKLFSGEDFFESPRFPRVTMCDFMIRHLGSNQHWYAIQCNLPINIYNDKIFLGIWVWLIVLVILNMLSIIPWILFLKQGQRSAAIRNYLRMSKQPTADEKESLLSSTKVSFLHQGDKTEEFINYLRIDGFLILHIIARNTDDIVAGQIVDHLYKNFEPERRSARSDV</sequence>
<dbReference type="PANTHER" id="PTHR11893">
    <property type="entry name" value="INNEXIN"/>
    <property type="match status" value="1"/>
</dbReference>
<evidence type="ECO:0000256" key="9">
    <source>
        <dbReference type="RuleBase" id="RU010713"/>
    </source>
</evidence>
<dbReference type="Pfam" id="PF00876">
    <property type="entry name" value="Innexin"/>
    <property type="match status" value="1"/>
</dbReference>
<dbReference type="PRINTS" id="PR01262">
    <property type="entry name" value="INNEXIN"/>
</dbReference>
<evidence type="ECO:0000256" key="6">
    <source>
        <dbReference type="ARBA" id="ARBA00023065"/>
    </source>
</evidence>
<comment type="similarity">
    <text evidence="9">Belongs to the pannexin family.</text>
</comment>
<keyword evidence="2 9" id="KW-0813">Transport</keyword>
<feature type="transmembrane region" description="Helical" evidence="9">
    <location>
        <begin position="194"/>
        <end position="215"/>
    </location>
</feature>
<evidence type="ECO:0000313" key="10">
    <source>
        <dbReference type="EMBL" id="CAF1979679.1"/>
    </source>
</evidence>
<dbReference type="GO" id="GO:0034220">
    <property type="term" value="P:monoatomic ion transmembrane transport"/>
    <property type="evidence" value="ECO:0007669"/>
    <property type="project" value="UniProtKB-KW"/>
</dbReference>
<evidence type="ECO:0000256" key="2">
    <source>
        <dbReference type="ARBA" id="ARBA00022448"/>
    </source>
</evidence>
<keyword evidence="7 9" id="KW-0472">Membrane</keyword>
<name>A0A816M8Q0_9BILA</name>